<evidence type="ECO:0000313" key="2">
    <source>
        <dbReference type="Proteomes" id="UP000199529"/>
    </source>
</evidence>
<dbReference type="Proteomes" id="UP000199529">
    <property type="component" value="Unassembled WGS sequence"/>
</dbReference>
<protein>
    <submittedName>
        <fullName evidence="1">Uncharacterized protein</fullName>
    </submittedName>
</protein>
<dbReference type="OrthoDB" id="3698532at2"/>
<dbReference type="RefSeq" id="WP_093270495.1">
    <property type="nucleotide sequence ID" value="NZ_FNOK01000029.1"/>
</dbReference>
<gene>
    <name evidence="1" type="ORF">SAMN05216215_102918</name>
</gene>
<dbReference type="STRING" id="418495.SAMN05216215_102918"/>
<accession>A0A1H3KUF2</accession>
<proteinExistence type="predicted"/>
<organism evidence="1 2">
    <name type="scientific">Saccharopolyspora shandongensis</name>
    <dbReference type="NCBI Taxonomy" id="418495"/>
    <lineage>
        <taxon>Bacteria</taxon>
        <taxon>Bacillati</taxon>
        <taxon>Actinomycetota</taxon>
        <taxon>Actinomycetes</taxon>
        <taxon>Pseudonocardiales</taxon>
        <taxon>Pseudonocardiaceae</taxon>
        <taxon>Saccharopolyspora</taxon>
    </lineage>
</organism>
<dbReference type="EMBL" id="FNOK01000029">
    <property type="protein sequence ID" value="SDY55388.1"/>
    <property type="molecule type" value="Genomic_DNA"/>
</dbReference>
<keyword evidence="2" id="KW-1185">Reference proteome</keyword>
<reference evidence="2" key="1">
    <citation type="submission" date="2016-10" db="EMBL/GenBank/DDBJ databases">
        <authorList>
            <person name="Varghese N."/>
            <person name="Submissions S."/>
        </authorList>
    </citation>
    <scope>NUCLEOTIDE SEQUENCE [LARGE SCALE GENOMIC DNA]</scope>
    <source>
        <strain evidence="2">CGMCC 4.3530</strain>
    </source>
</reference>
<sequence length="68" mass="7475">MGGTKVGTWVSMDECSISYTVCQDEVEFEIGGQSGFDLFTTEAGLAKLVARATDALRELRELRAQEEQ</sequence>
<evidence type="ECO:0000313" key="1">
    <source>
        <dbReference type="EMBL" id="SDY55388.1"/>
    </source>
</evidence>
<name>A0A1H3KUF2_9PSEU</name>
<dbReference type="AlphaFoldDB" id="A0A1H3KUF2"/>